<dbReference type="InterPro" id="IPR005838">
    <property type="entry name" value="T3SS_IM_P"/>
</dbReference>
<dbReference type="GO" id="GO:0005886">
    <property type="term" value="C:plasma membrane"/>
    <property type="evidence" value="ECO:0007669"/>
    <property type="project" value="UniProtKB-SubCell"/>
</dbReference>
<comment type="caution">
    <text evidence="8">The sequence shown here is derived from an EMBL/GenBank/DDBJ whole genome shotgun (WGS) entry which is preliminary data.</text>
</comment>
<gene>
    <name evidence="8" type="ORF">GHT07_07265</name>
</gene>
<comment type="subcellular location">
    <subcellularLocation>
        <location evidence="1">Cell membrane</location>
        <topology evidence="1">Multi-pass membrane protein</topology>
    </subcellularLocation>
</comment>
<dbReference type="NCBIfam" id="NF009438">
    <property type="entry name" value="PRK12797.1"/>
    <property type="match status" value="1"/>
</dbReference>
<evidence type="ECO:0000256" key="3">
    <source>
        <dbReference type="ARBA" id="ARBA00022475"/>
    </source>
</evidence>
<evidence type="ECO:0000256" key="6">
    <source>
        <dbReference type="ARBA" id="ARBA00023136"/>
    </source>
</evidence>
<dbReference type="PANTHER" id="PTHR30587">
    <property type="entry name" value="FLAGELLAR BIOSYNTHETIC PROTEIN FLIP"/>
    <property type="match status" value="1"/>
</dbReference>
<keyword evidence="9" id="KW-1185">Reference proteome</keyword>
<evidence type="ECO:0000256" key="1">
    <source>
        <dbReference type="ARBA" id="ARBA00004651"/>
    </source>
</evidence>
<feature type="transmembrane region" description="Helical" evidence="7">
    <location>
        <begin position="9"/>
        <end position="34"/>
    </location>
</feature>
<proteinExistence type="inferred from homology"/>
<dbReference type="EMBL" id="WJBU01000006">
    <property type="protein sequence ID" value="MRD47072.1"/>
    <property type="molecule type" value="Genomic_DNA"/>
</dbReference>
<dbReference type="PANTHER" id="PTHR30587:SF2">
    <property type="entry name" value="SURFACE PRESENTATION OF ANTIGENS PROTEIN SPAP"/>
    <property type="match status" value="1"/>
</dbReference>
<reference evidence="8 9" key="1">
    <citation type="submission" date="2019-11" db="EMBL/GenBank/DDBJ databases">
        <title>Caenimonas koreensis gen. nov., sp. nov., isolated from activated sludge.</title>
        <authorList>
            <person name="Seung H.R."/>
        </authorList>
    </citation>
    <scope>NUCLEOTIDE SEQUENCE [LARGE SCALE GENOMIC DNA]</scope>
    <source>
        <strain evidence="8 9">EMB320</strain>
    </source>
</reference>
<keyword evidence="5 7" id="KW-1133">Transmembrane helix</keyword>
<feature type="transmembrane region" description="Helical" evidence="7">
    <location>
        <begin position="54"/>
        <end position="76"/>
    </location>
</feature>
<evidence type="ECO:0000256" key="5">
    <source>
        <dbReference type="ARBA" id="ARBA00022989"/>
    </source>
</evidence>
<dbReference type="PRINTS" id="PR01302">
    <property type="entry name" value="TYPE3IMPPROT"/>
</dbReference>
<accession>A0A844B1B4</accession>
<evidence type="ECO:0000256" key="4">
    <source>
        <dbReference type="ARBA" id="ARBA00022692"/>
    </source>
</evidence>
<dbReference type="Proteomes" id="UP000487350">
    <property type="component" value="Unassembled WGS sequence"/>
</dbReference>
<dbReference type="OrthoDB" id="9805111at2"/>
<dbReference type="PROSITE" id="PS01060">
    <property type="entry name" value="FLIP_1"/>
    <property type="match status" value="1"/>
</dbReference>
<evidence type="ECO:0000256" key="2">
    <source>
        <dbReference type="ARBA" id="ARBA00006257"/>
    </source>
</evidence>
<organism evidence="8 9">
    <name type="scientific">Caenimonas koreensis DSM 17982</name>
    <dbReference type="NCBI Taxonomy" id="1121255"/>
    <lineage>
        <taxon>Bacteria</taxon>
        <taxon>Pseudomonadati</taxon>
        <taxon>Pseudomonadota</taxon>
        <taxon>Betaproteobacteria</taxon>
        <taxon>Burkholderiales</taxon>
        <taxon>Comamonadaceae</taxon>
        <taxon>Caenimonas</taxon>
    </lineage>
</organism>
<evidence type="ECO:0000256" key="7">
    <source>
        <dbReference type="RuleBase" id="RU362070"/>
    </source>
</evidence>
<name>A0A844B1B4_9BURK</name>
<dbReference type="PROSITE" id="PS01061">
    <property type="entry name" value="FLIP_2"/>
    <property type="match status" value="1"/>
</dbReference>
<keyword evidence="4 7" id="KW-0812">Transmembrane</keyword>
<evidence type="ECO:0000313" key="9">
    <source>
        <dbReference type="Proteomes" id="UP000487350"/>
    </source>
</evidence>
<keyword evidence="6 7" id="KW-0472">Membrane</keyword>
<dbReference type="AlphaFoldDB" id="A0A844B1B4"/>
<dbReference type="NCBIfam" id="TIGR01102">
    <property type="entry name" value="yscR"/>
    <property type="match status" value="1"/>
</dbReference>
<feature type="transmembrane region" description="Helical" evidence="7">
    <location>
        <begin position="140"/>
        <end position="164"/>
    </location>
</feature>
<dbReference type="InterPro" id="IPR005773">
    <property type="entry name" value="T3SS_YscR-like"/>
</dbReference>
<protein>
    <submittedName>
        <fullName evidence="8">EscR/YscR/HrcR family type III secretion system export apparatus protein</fullName>
    </submittedName>
</protein>
<sequence>MATNGLDPIVLTLALALLGLVPLAFVTTTAFLKISIVLSLVRNALGVQQSPPNIVLYALSLMLTVFIMAPIGYEIADAVQSDPTPMRSATSFIDAGKRGAEPMRKFLLANSKVEQRDFFMGQAKRIWPAKMASEARQTDLLILVPAFVVTELTAAFEIGFLLFLPFIVIDLVVSNILMAMGMMMVSPATITLPLKLFLFVMVDGWSRLLHGLVLTYRL</sequence>
<dbReference type="Pfam" id="PF00813">
    <property type="entry name" value="FliP"/>
    <property type="match status" value="1"/>
</dbReference>
<keyword evidence="3 7" id="KW-1003">Cell membrane</keyword>
<evidence type="ECO:0000313" key="8">
    <source>
        <dbReference type="EMBL" id="MRD47072.1"/>
    </source>
</evidence>
<feature type="transmembrane region" description="Helical" evidence="7">
    <location>
        <begin position="176"/>
        <end position="200"/>
    </location>
</feature>
<dbReference type="GO" id="GO:0009306">
    <property type="term" value="P:protein secretion"/>
    <property type="evidence" value="ECO:0007669"/>
    <property type="project" value="UniProtKB-UniRule"/>
</dbReference>
<dbReference type="RefSeq" id="WP_153584596.1">
    <property type="nucleotide sequence ID" value="NZ_WJBU01000006.1"/>
</dbReference>
<comment type="similarity">
    <text evidence="2 7">Belongs to the FliP/MopC/SpaP family.</text>
</comment>